<evidence type="ECO:0000313" key="2">
    <source>
        <dbReference type="Proteomes" id="UP000616151"/>
    </source>
</evidence>
<sequence length="412" mass="45772">MMEPASLPPAAVAHVARASYGKLVAYLSARTRDVAKAEDALAQAFLEALNRWPKSGVPESPEAWLLTVARRQLVDHNRRVLTAERGRDHLLLLAEELDDKPRDIPDERLSLMFACAHPAIDVRMRAPLILQTVLGFDAATIAQAFLVSPTTMSQRLVRAKAKIKDAGIPFRIPDRDELPERLDAVLAAVYAAFSAGWADPLGVDVQRKGLADEAIWLARLIVELLPKEPEALGLLALLLHLDARRLARRDEAGHFVPLMEQDPARWQAPLIEEADGLLREASRHYCIGRYQLEAAIQSAHAIRRRTGRADWTALERLYDRLFDLTHSPVVALNRAVVIAELRGAPAGLAALDAIAEDKRLADYQPYWAARAELKARLSDKAAANDAYLRAIGLESDPAVRNFLEERRRRALS</sequence>
<accession>A0ACC5R3Y6</accession>
<name>A0ACC5R3Y6_9HYPH</name>
<comment type="caution">
    <text evidence="1">The sequence shown here is derived from an EMBL/GenBank/DDBJ whole genome shotgun (WGS) entry which is preliminary data.</text>
</comment>
<protein>
    <submittedName>
        <fullName evidence="1">RNA polymerase subunit sigma-70</fullName>
    </submittedName>
</protein>
<dbReference type="Proteomes" id="UP000616151">
    <property type="component" value="Unassembled WGS sequence"/>
</dbReference>
<dbReference type="EMBL" id="JAENHL010000007">
    <property type="protein sequence ID" value="MBK1867318.1"/>
    <property type="molecule type" value="Genomic_DNA"/>
</dbReference>
<evidence type="ECO:0000313" key="1">
    <source>
        <dbReference type="EMBL" id="MBK1867318.1"/>
    </source>
</evidence>
<keyword evidence="2" id="KW-1185">Reference proteome</keyword>
<reference evidence="1" key="1">
    <citation type="submission" date="2021-01" db="EMBL/GenBank/DDBJ databases">
        <authorList>
            <person name="Sun Q."/>
        </authorList>
    </citation>
    <scope>NUCLEOTIDE SEQUENCE</scope>
    <source>
        <strain evidence="1">YIM B02566</strain>
    </source>
</reference>
<gene>
    <name evidence="1" type="ORF">JHL16_13260</name>
</gene>
<proteinExistence type="predicted"/>
<organism evidence="1 2">
    <name type="scientific">Taklimakanibacter albus</name>
    <dbReference type="NCBI Taxonomy" id="2800327"/>
    <lineage>
        <taxon>Bacteria</taxon>
        <taxon>Pseudomonadati</taxon>
        <taxon>Pseudomonadota</taxon>
        <taxon>Alphaproteobacteria</taxon>
        <taxon>Hyphomicrobiales</taxon>
        <taxon>Aestuariivirgaceae</taxon>
        <taxon>Taklimakanibacter</taxon>
    </lineage>
</organism>